<evidence type="ECO:0000313" key="3">
    <source>
        <dbReference type="Proteomes" id="UP000198461"/>
    </source>
</evidence>
<protein>
    <submittedName>
        <fullName evidence="2">Transcriptional regulator, BadM/Rrf2 family</fullName>
    </submittedName>
</protein>
<dbReference type="NCBIfam" id="TIGR00738">
    <property type="entry name" value="rrf2_super"/>
    <property type="match status" value="1"/>
</dbReference>
<dbReference type="InterPro" id="IPR036390">
    <property type="entry name" value="WH_DNA-bd_sf"/>
</dbReference>
<dbReference type="EMBL" id="FSRE01000003">
    <property type="protein sequence ID" value="SIO03586.1"/>
    <property type="molecule type" value="Genomic_DNA"/>
</dbReference>
<dbReference type="GO" id="GO:0003677">
    <property type="term" value="F:DNA binding"/>
    <property type="evidence" value="ECO:0007669"/>
    <property type="project" value="UniProtKB-KW"/>
</dbReference>
<gene>
    <name evidence="2" type="ORF">SAMN05443662_1228</name>
</gene>
<dbReference type="Proteomes" id="UP000198461">
    <property type="component" value="Unassembled WGS sequence"/>
</dbReference>
<sequence>MKLTSRGRYAVTAMLDMALRDPEERITLNEISQRQDISLSYLEQIFARLRKGGLVTSMRGPGGGYRLARPPAEISVADIIHAVDEVLDARYCNGGRDCHNGSECLSHQLWNDLSEKIESYLHGITLQGLIDQRRAGAAQTAEIKFEREVV</sequence>
<dbReference type="PROSITE" id="PS01332">
    <property type="entry name" value="HTH_RRF2_1"/>
    <property type="match status" value="1"/>
</dbReference>
<dbReference type="SUPFAM" id="SSF46785">
    <property type="entry name" value="Winged helix' DNA-binding domain"/>
    <property type="match status" value="1"/>
</dbReference>
<dbReference type="PANTHER" id="PTHR33221">
    <property type="entry name" value="WINGED HELIX-TURN-HELIX TRANSCRIPTIONAL REGULATOR, RRF2 FAMILY"/>
    <property type="match status" value="1"/>
</dbReference>
<keyword evidence="1" id="KW-0238">DNA-binding</keyword>
<dbReference type="RefSeq" id="WP_074201515.1">
    <property type="nucleotide sequence ID" value="NZ_FSRE01000003.1"/>
</dbReference>
<dbReference type="GO" id="GO:0005829">
    <property type="term" value="C:cytosol"/>
    <property type="evidence" value="ECO:0007669"/>
    <property type="project" value="TreeGrafter"/>
</dbReference>
<dbReference type="FunFam" id="1.10.10.10:FF:000026">
    <property type="entry name" value="HTH-type transcriptional regulator IscR"/>
    <property type="match status" value="1"/>
</dbReference>
<organism evidence="2 3">
    <name type="scientific">Sulfurivirga caldicuralii</name>
    <dbReference type="NCBI Taxonomy" id="364032"/>
    <lineage>
        <taxon>Bacteria</taxon>
        <taxon>Pseudomonadati</taxon>
        <taxon>Pseudomonadota</taxon>
        <taxon>Gammaproteobacteria</taxon>
        <taxon>Thiotrichales</taxon>
        <taxon>Piscirickettsiaceae</taxon>
        <taxon>Sulfurivirga</taxon>
    </lineage>
</organism>
<dbReference type="GO" id="GO:0003700">
    <property type="term" value="F:DNA-binding transcription factor activity"/>
    <property type="evidence" value="ECO:0007669"/>
    <property type="project" value="TreeGrafter"/>
</dbReference>
<dbReference type="OrthoDB" id="9808360at2"/>
<name>A0A1N6G7R5_9GAMM</name>
<reference evidence="2 3" key="1">
    <citation type="submission" date="2016-11" db="EMBL/GenBank/DDBJ databases">
        <authorList>
            <person name="Jaros S."/>
            <person name="Januszkiewicz K."/>
            <person name="Wedrychowicz H."/>
        </authorList>
    </citation>
    <scope>NUCLEOTIDE SEQUENCE [LARGE SCALE GENOMIC DNA]</scope>
    <source>
        <strain evidence="2 3">DSM 17737</strain>
    </source>
</reference>
<dbReference type="InterPro" id="IPR030489">
    <property type="entry name" value="TR_Rrf2-type_CS"/>
</dbReference>
<dbReference type="PANTHER" id="PTHR33221:SF5">
    <property type="entry name" value="HTH-TYPE TRANSCRIPTIONAL REGULATOR ISCR"/>
    <property type="match status" value="1"/>
</dbReference>
<proteinExistence type="predicted"/>
<dbReference type="AlphaFoldDB" id="A0A1N6G7R5"/>
<dbReference type="Gene3D" id="1.10.10.10">
    <property type="entry name" value="Winged helix-like DNA-binding domain superfamily/Winged helix DNA-binding domain"/>
    <property type="match status" value="1"/>
</dbReference>
<evidence type="ECO:0000313" key="2">
    <source>
        <dbReference type="EMBL" id="SIO03586.1"/>
    </source>
</evidence>
<dbReference type="Pfam" id="PF02082">
    <property type="entry name" value="Rrf2"/>
    <property type="match status" value="1"/>
</dbReference>
<dbReference type="STRING" id="364032.SAMN05443662_1228"/>
<dbReference type="InterPro" id="IPR000944">
    <property type="entry name" value="Tscrpt_reg_Rrf2"/>
</dbReference>
<keyword evidence="3" id="KW-1185">Reference proteome</keyword>
<evidence type="ECO:0000256" key="1">
    <source>
        <dbReference type="ARBA" id="ARBA00023125"/>
    </source>
</evidence>
<dbReference type="InterPro" id="IPR036388">
    <property type="entry name" value="WH-like_DNA-bd_sf"/>
</dbReference>
<dbReference type="PROSITE" id="PS51197">
    <property type="entry name" value="HTH_RRF2_2"/>
    <property type="match status" value="1"/>
</dbReference>
<accession>A0A1N6G7R5</accession>